<accession>A0ABV3TDK6</accession>
<dbReference type="SMART" id="SM00846">
    <property type="entry name" value="Gp_dh_N"/>
    <property type="match status" value="1"/>
</dbReference>
<dbReference type="InterPro" id="IPR006424">
    <property type="entry name" value="Glyceraldehyde-3-P_DH_1"/>
</dbReference>
<dbReference type="Pfam" id="PF02800">
    <property type="entry name" value="Gp_dh_C"/>
    <property type="match status" value="1"/>
</dbReference>
<proteinExistence type="inferred from homology"/>
<comment type="similarity">
    <text evidence="1 3">Belongs to the glyceraldehyde-3-phosphate dehydrogenase family.</text>
</comment>
<dbReference type="InterPro" id="IPR020831">
    <property type="entry name" value="GlycerAld/Erythrose_P_DH"/>
</dbReference>
<comment type="caution">
    <text evidence="6">The sequence shown here is derived from an EMBL/GenBank/DDBJ whole genome shotgun (WGS) entry which is preliminary data.</text>
</comment>
<dbReference type="Gene3D" id="3.40.50.720">
    <property type="entry name" value="NAD(P)-binding Rossmann-like Domain"/>
    <property type="match status" value="1"/>
</dbReference>
<evidence type="ECO:0000256" key="1">
    <source>
        <dbReference type="ARBA" id="ARBA00007406"/>
    </source>
</evidence>
<dbReference type="CDD" id="cd05214">
    <property type="entry name" value="GAPDH_I_N"/>
    <property type="match status" value="1"/>
</dbReference>
<sequence>MAIKVGINGYGRIGRNVLRALYEAGRSDEIRVVAINDLGDAETNAHLTRVDTAHGRFPGTVEVHDGNLVVNGDEIKVLAERDPAKLPWGELGVDVVLECTGLFASRDKASAHLAGGAKKVLISAPAGKDVDASVVYGVNHDVLKAEHTIVSNASCTTNCLAPVVKPLHDAIGVEQGLMTTIHAYTNDQVLTDVYHSDLRRARSATMSQIPTKTGAAAMVGLILPELDGRLDGYAMRVPTINVSIVDLSFIAARDTSVEEVNQILKTAAEGELKGVLAYSDGPYVSVDFNHDAHSSSFDATLTKVGGRLVKACAWYDNEWGFSNRMLDTTVAMMQAK</sequence>
<dbReference type="PIRSF" id="PIRSF000149">
    <property type="entry name" value="GAP_DH"/>
    <property type="match status" value="1"/>
</dbReference>
<dbReference type="PRINTS" id="PR00078">
    <property type="entry name" value="G3PDHDRGNASE"/>
</dbReference>
<keyword evidence="2 4" id="KW-0560">Oxidoreductase</keyword>
<evidence type="ECO:0000256" key="2">
    <source>
        <dbReference type="ARBA" id="ARBA00023002"/>
    </source>
</evidence>
<dbReference type="NCBIfam" id="TIGR01534">
    <property type="entry name" value="GAPDH-I"/>
    <property type="match status" value="1"/>
</dbReference>
<gene>
    <name evidence="6" type="primary">gap</name>
    <name evidence="6" type="ORF">V6X73_08210</name>
</gene>
<dbReference type="CDD" id="cd18126">
    <property type="entry name" value="GAPDH_I_C"/>
    <property type="match status" value="1"/>
</dbReference>
<protein>
    <recommendedName>
        <fullName evidence="4">Glyceraldehyde-3-phosphate dehydrogenase</fullName>
        <ecNumber evidence="4">1.2.1.-</ecNumber>
    </recommendedName>
</protein>
<dbReference type="EC" id="1.2.1.-" evidence="4"/>
<reference evidence="6 7" key="1">
    <citation type="submission" date="2024-02" db="EMBL/GenBank/DDBJ databases">
        <title>New especies of Spiribacter isolated from saline water.</title>
        <authorList>
            <person name="Leon M.J."/>
            <person name="De La Haba R."/>
            <person name="Sanchez-Porro C."/>
            <person name="Ventosa A."/>
        </authorList>
    </citation>
    <scope>NUCLEOTIDE SEQUENCE [LARGE SCALE GENOMIC DNA]</scope>
    <source>
        <strain evidence="7">ag22IC6-390</strain>
    </source>
</reference>
<evidence type="ECO:0000313" key="6">
    <source>
        <dbReference type="EMBL" id="MEX0469707.1"/>
    </source>
</evidence>
<dbReference type="InterPro" id="IPR020828">
    <property type="entry name" value="GlycerAld_3-P_DH_NAD(P)-bd"/>
</dbReference>
<dbReference type="SUPFAM" id="SSF51735">
    <property type="entry name" value="NAD(P)-binding Rossmann-fold domains"/>
    <property type="match status" value="1"/>
</dbReference>
<name>A0ABV3TDK6_9GAMM</name>
<dbReference type="SUPFAM" id="SSF55347">
    <property type="entry name" value="Glyceraldehyde-3-phosphate dehydrogenase-like, C-terminal domain"/>
    <property type="match status" value="1"/>
</dbReference>
<dbReference type="Proteomes" id="UP001556709">
    <property type="component" value="Unassembled WGS sequence"/>
</dbReference>
<dbReference type="Gene3D" id="3.30.360.10">
    <property type="entry name" value="Dihydrodipicolinate Reductase, domain 2"/>
    <property type="match status" value="1"/>
</dbReference>
<evidence type="ECO:0000256" key="4">
    <source>
        <dbReference type="RuleBase" id="RU361160"/>
    </source>
</evidence>
<evidence type="ECO:0000256" key="3">
    <source>
        <dbReference type="RuleBase" id="RU000397"/>
    </source>
</evidence>
<feature type="domain" description="Glyceraldehyde 3-phosphate dehydrogenase NAD(P) binding" evidence="5">
    <location>
        <begin position="3"/>
        <end position="155"/>
    </location>
</feature>
<keyword evidence="7" id="KW-1185">Reference proteome</keyword>
<dbReference type="PANTHER" id="PTHR43148">
    <property type="entry name" value="GLYCERALDEHYDE-3-PHOSPHATE DEHYDROGENASE 2"/>
    <property type="match status" value="1"/>
</dbReference>
<dbReference type="InterPro" id="IPR036291">
    <property type="entry name" value="NAD(P)-bd_dom_sf"/>
</dbReference>
<evidence type="ECO:0000313" key="7">
    <source>
        <dbReference type="Proteomes" id="UP001556709"/>
    </source>
</evidence>
<dbReference type="InterPro" id="IPR020830">
    <property type="entry name" value="GlycerAld_3-P_DH_AS"/>
</dbReference>
<dbReference type="EMBL" id="JBAKFM010000004">
    <property type="protein sequence ID" value="MEX0469707.1"/>
    <property type="molecule type" value="Genomic_DNA"/>
</dbReference>
<dbReference type="RefSeq" id="WP_367959412.1">
    <property type="nucleotide sequence ID" value="NZ_JBAKFH010000001.1"/>
</dbReference>
<organism evidence="6 7">
    <name type="scientific">Spiribacter pallidus</name>
    <dbReference type="NCBI Taxonomy" id="1987936"/>
    <lineage>
        <taxon>Bacteria</taxon>
        <taxon>Pseudomonadati</taxon>
        <taxon>Pseudomonadota</taxon>
        <taxon>Gammaproteobacteria</taxon>
        <taxon>Chromatiales</taxon>
        <taxon>Ectothiorhodospiraceae</taxon>
        <taxon>Spiribacter</taxon>
    </lineage>
</organism>
<dbReference type="PROSITE" id="PS00071">
    <property type="entry name" value="GAPDH"/>
    <property type="match status" value="1"/>
</dbReference>
<dbReference type="Pfam" id="PF00044">
    <property type="entry name" value="Gp_dh_N"/>
    <property type="match status" value="1"/>
</dbReference>
<dbReference type="InterPro" id="IPR020829">
    <property type="entry name" value="GlycerAld_3-P_DH_cat"/>
</dbReference>
<evidence type="ECO:0000259" key="5">
    <source>
        <dbReference type="SMART" id="SM00846"/>
    </source>
</evidence>